<feature type="transmembrane region" description="Helical" evidence="7">
    <location>
        <begin position="270"/>
        <end position="293"/>
    </location>
</feature>
<dbReference type="PROSITE" id="PS00217">
    <property type="entry name" value="SUGAR_TRANSPORT_2"/>
    <property type="match status" value="1"/>
</dbReference>
<dbReference type="InterPro" id="IPR005829">
    <property type="entry name" value="Sugar_transporter_CS"/>
</dbReference>
<feature type="transmembrane region" description="Helical" evidence="7">
    <location>
        <begin position="398"/>
        <end position="415"/>
    </location>
</feature>
<feature type="transmembrane region" description="Helical" evidence="7">
    <location>
        <begin position="367"/>
        <end position="392"/>
    </location>
</feature>
<proteinExistence type="predicted"/>
<keyword evidence="4 7" id="KW-0812">Transmembrane</keyword>
<evidence type="ECO:0000256" key="6">
    <source>
        <dbReference type="ARBA" id="ARBA00023136"/>
    </source>
</evidence>
<accession>A0A917RKA6</accession>
<keyword evidence="10" id="KW-1185">Reference proteome</keyword>
<evidence type="ECO:0000256" key="2">
    <source>
        <dbReference type="ARBA" id="ARBA00022448"/>
    </source>
</evidence>
<evidence type="ECO:0000256" key="5">
    <source>
        <dbReference type="ARBA" id="ARBA00022989"/>
    </source>
</evidence>
<feature type="transmembrane region" description="Helical" evidence="7">
    <location>
        <begin position="151"/>
        <end position="173"/>
    </location>
</feature>
<comment type="subcellular location">
    <subcellularLocation>
        <location evidence="1">Cell membrane</location>
        <topology evidence="1">Multi-pass membrane protein</topology>
    </subcellularLocation>
</comment>
<keyword evidence="2" id="KW-0813">Transport</keyword>
<feature type="transmembrane region" description="Helical" evidence="7">
    <location>
        <begin position="239"/>
        <end position="264"/>
    </location>
</feature>
<evidence type="ECO:0000256" key="7">
    <source>
        <dbReference type="SAM" id="Phobius"/>
    </source>
</evidence>
<dbReference type="RefSeq" id="WP_062997913.1">
    <property type="nucleotide sequence ID" value="NZ_BMMH01000005.1"/>
</dbReference>
<dbReference type="InterPro" id="IPR036259">
    <property type="entry name" value="MFS_trans_sf"/>
</dbReference>
<protein>
    <submittedName>
        <fullName evidence="9">MFS transporter</fullName>
    </submittedName>
</protein>
<dbReference type="GO" id="GO:0005886">
    <property type="term" value="C:plasma membrane"/>
    <property type="evidence" value="ECO:0007669"/>
    <property type="project" value="UniProtKB-SubCell"/>
</dbReference>
<evidence type="ECO:0000256" key="1">
    <source>
        <dbReference type="ARBA" id="ARBA00004651"/>
    </source>
</evidence>
<evidence type="ECO:0000313" key="9">
    <source>
        <dbReference type="EMBL" id="GGL11887.1"/>
    </source>
</evidence>
<sequence>MSATNQKQAPGRAAAAGFFGGAIEFYDFFIYGTASAIAFNALFFTELAPAIGTLVAFATLAVGYLIRPLGAVIFGHIGDRYGRKKALMATLYTMGGATVLIGLLPTTTAIGDWAALLLVALRLIQGLGLGGEMGNAATLAMESSPRNRRGFYSSFSYAGGFAGMVMATGVFALVRSLPGDAFMSWGWRIPFLLSVVLVVIAYVVRRQIPEPDTADRVRADGRAEEMPIKQVLRSHKKDVLLATFMATGPNTVYYIVAVFALSYATSEYGISQTTMLIIVTISSALLCASVPAWGALSDRVGRRRLIITGFVIEAALTFLFFMTLPAADPVLILMGMISVLVFGHGIVTGTSGAFFPELFPAEVRSSAVSLGQQLGGALSGLGPLVASAITVAAPGNSALVGIYGGVLCLLGALAARSAVARWGHQGAVTERLATRPDTAPATS</sequence>
<evidence type="ECO:0000256" key="3">
    <source>
        <dbReference type="ARBA" id="ARBA00022475"/>
    </source>
</evidence>
<keyword evidence="5 7" id="KW-1133">Transmembrane helix</keyword>
<dbReference type="PANTHER" id="PTHR43045:SF1">
    <property type="entry name" value="SHIKIMATE TRANSPORTER"/>
    <property type="match status" value="1"/>
</dbReference>
<reference evidence="9" key="2">
    <citation type="submission" date="2020-09" db="EMBL/GenBank/DDBJ databases">
        <authorList>
            <person name="Sun Q."/>
            <person name="Zhou Y."/>
        </authorList>
    </citation>
    <scope>NUCLEOTIDE SEQUENCE</scope>
    <source>
        <strain evidence="9">CGMCC 4.3508</strain>
    </source>
</reference>
<dbReference type="PANTHER" id="PTHR43045">
    <property type="entry name" value="SHIKIMATE TRANSPORTER"/>
    <property type="match status" value="1"/>
</dbReference>
<keyword evidence="3" id="KW-1003">Cell membrane</keyword>
<dbReference type="Gene3D" id="1.20.1250.20">
    <property type="entry name" value="MFS general substrate transporter like domains"/>
    <property type="match status" value="2"/>
</dbReference>
<gene>
    <name evidence="9" type="ORF">GCM10011588_27840</name>
</gene>
<evidence type="ECO:0000259" key="8">
    <source>
        <dbReference type="PROSITE" id="PS50850"/>
    </source>
</evidence>
<dbReference type="PROSITE" id="PS50850">
    <property type="entry name" value="MFS"/>
    <property type="match status" value="1"/>
</dbReference>
<feature type="transmembrane region" description="Helical" evidence="7">
    <location>
        <begin position="330"/>
        <end position="355"/>
    </location>
</feature>
<evidence type="ECO:0000313" key="10">
    <source>
        <dbReference type="Proteomes" id="UP000638263"/>
    </source>
</evidence>
<comment type="caution">
    <text evidence="9">The sequence shown here is derived from an EMBL/GenBank/DDBJ whole genome shotgun (WGS) entry which is preliminary data.</text>
</comment>
<feature type="transmembrane region" description="Helical" evidence="7">
    <location>
        <begin position="50"/>
        <end position="74"/>
    </location>
</feature>
<keyword evidence="6 7" id="KW-0472">Membrane</keyword>
<organism evidence="9 10">
    <name type="scientific">Nocardia jinanensis</name>
    <dbReference type="NCBI Taxonomy" id="382504"/>
    <lineage>
        <taxon>Bacteria</taxon>
        <taxon>Bacillati</taxon>
        <taxon>Actinomycetota</taxon>
        <taxon>Actinomycetes</taxon>
        <taxon>Mycobacteriales</taxon>
        <taxon>Nocardiaceae</taxon>
        <taxon>Nocardia</taxon>
    </lineage>
</organism>
<feature type="transmembrane region" description="Helical" evidence="7">
    <location>
        <begin position="110"/>
        <end position="130"/>
    </location>
</feature>
<feature type="transmembrane region" description="Helical" evidence="7">
    <location>
        <begin position="185"/>
        <end position="204"/>
    </location>
</feature>
<evidence type="ECO:0000256" key="4">
    <source>
        <dbReference type="ARBA" id="ARBA00022692"/>
    </source>
</evidence>
<dbReference type="GO" id="GO:0022857">
    <property type="term" value="F:transmembrane transporter activity"/>
    <property type="evidence" value="ECO:0007669"/>
    <property type="project" value="InterPro"/>
</dbReference>
<dbReference type="Pfam" id="PF07690">
    <property type="entry name" value="MFS_1"/>
    <property type="match status" value="1"/>
</dbReference>
<dbReference type="Proteomes" id="UP000638263">
    <property type="component" value="Unassembled WGS sequence"/>
</dbReference>
<feature type="transmembrane region" description="Helical" evidence="7">
    <location>
        <begin position="305"/>
        <end position="324"/>
    </location>
</feature>
<feature type="transmembrane region" description="Helical" evidence="7">
    <location>
        <begin position="86"/>
        <end position="104"/>
    </location>
</feature>
<dbReference type="InterPro" id="IPR020846">
    <property type="entry name" value="MFS_dom"/>
</dbReference>
<dbReference type="EMBL" id="BMMH01000005">
    <property type="protein sequence ID" value="GGL11887.1"/>
    <property type="molecule type" value="Genomic_DNA"/>
</dbReference>
<dbReference type="SUPFAM" id="SSF103473">
    <property type="entry name" value="MFS general substrate transporter"/>
    <property type="match status" value="1"/>
</dbReference>
<dbReference type="AlphaFoldDB" id="A0A917RKA6"/>
<feature type="domain" description="Major facilitator superfamily (MFS) profile" evidence="8">
    <location>
        <begin position="13"/>
        <end position="423"/>
    </location>
</feature>
<dbReference type="InterPro" id="IPR011701">
    <property type="entry name" value="MFS"/>
</dbReference>
<dbReference type="CDD" id="cd17369">
    <property type="entry name" value="MFS_ShiA_like"/>
    <property type="match status" value="1"/>
</dbReference>
<name>A0A917RKA6_9NOCA</name>
<reference evidence="9" key="1">
    <citation type="journal article" date="2014" name="Int. J. Syst. Evol. Microbiol.">
        <title>Complete genome sequence of Corynebacterium casei LMG S-19264T (=DSM 44701T), isolated from a smear-ripened cheese.</title>
        <authorList>
            <consortium name="US DOE Joint Genome Institute (JGI-PGF)"/>
            <person name="Walter F."/>
            <person name="Albersmeier A."/>
            <person name="Kalinowski J."/>
            <person name="Ruckert C."/>
        </authorList>
    </citation>
    <scope>NUCLEOTIDE SEQUENCE</scope>
    <source>
        <strain evidence="9">CGMCC 4.3508</strain>
    </source>
</reference>